<name>A0ABP8ZB54_9MICO</name>
<dbReference type="RefSeq" id="WP_345481604.1">
    <property type="nucleotide sequence ID" value="NZ_BAABLP010000005.1"/>
</dbReference>
<evidence type="ECO:0000256" key="1">
    <source>
        <dbReference type="ARBA" id="ARBA00004651"/>
    </source>
</evidence>
<accession>A0ABP8ZB54</accession>
<dbReference type="InterPro" id="IPR032816">
    <property type="entry name" value="VTT_dom"/>
</dbReference>
<keyword evidence="5 7" id="KW-1133">Transmembrane helix</keyword>
<evidence type="ECO:0000256" key="5">
    <source>
        <dbReference type="ARBA" id="ARBA00022989"/>
    </source>
</evidence>
<comment type="similarity">
    <text evidence="2 7">Belongs to the DedA family.</text>
</comment>
<gene>
    <name evidence="9" type="ORF">GCM10025783_25220</name>
</gene>
<dbReference type="InterPro" id="IPR032818">
    <property type="entry name" value="DedA-like"/>
</dbReference>
<evidence type="ECO:0000313" key="10">
    <source>
        <dbReference type="Proteomes" id="UP001500121"/>
    </source>
</evidence>
<keyword evidence="6 7" id="KW-0472">Membrane</keyword>
<keyword evidence="10" id="KW-1185">Reference proteome</keyword>
<proteinExistence type="inferred from homology"/>
<protein>
    <submittedName>
        <fullName evidence="9">DedA family protein</fullName>
    </submittedName>
</protein>
<dbReference type="Proteomes" id="UP001500121">
    <property type="component" value="Unassembled WGS sequence"/>
</dbReference>
<evidence type="ECO:0000256" key="7">
    <source>
        <dbReference type="RuleBase" id="RU367016"/>
    </source>
</evidence>
<evidence type="ECO:0000313" key="9">
    <source>
        <dbReference type="EMBL" id="GAA4751553.1"/>
    </source>
</evidence>
<feature type="transmembrane region" description="Helical" evidence="7">
    <location>
        <begin position="53"/>
        <end position="74"/>
    </location>
</feature>
<comment type="caution">
    <text evidence="9">The sequence shown here is derived from an EMBL/GenBank/DDBJ whole genome shotgun (WGS) entry which is preliminary data.</text>
</comment>
<dbReference type="PANTHER" id="PTHR30353:SF0">
    <property type="entry name" value="TRANSMEMBRANE PROTEIN"/>
    <property type="match status" value="1"/>
</dbReference>
<comment type="subcellular location">
    <subcellularLocation>
        <location evidence="1 7">Cell membrane</location>
        <topology evidence="1 7">Multi-pass membrane protein</topology>
    </subcellularLocation>
</comment>
<feature type="domain" description="VTT" evidence="8">
    <location>
        <begin position="33"/>
        <end position="157"/>
    </location>
</feature>
<sequence length="206" mass="22167">MDVHSLLAAVGPWALVVIAGFVFIESGLLFPFLPGDSLLVTAGLTHQSLGLSVLVIALVAFLAAVAGDQVGYLLGDRFGSRLFKEDARILKTSRLRETEAFFAKYGGRALVLGRFVPVIRTYVPLAAGSARYPYRRFLPWNLLGAFLWAVGVTVVGSLLGGVPFITDNIDVLLTVVVLVSVLPVIIGALRRRARARREARVPSPQG</sequence>
<dbReference type="EMBL" id="BAABLP010000005">
    <property type="protein sequence ID" value="GAA4751553.1"/>
    <property type="molecule type" value="Genomic_DNA"/>
</dbReference>
<evidence type="ECO:0000256" key="2">
    <source>
        <dbReference type="ARBA" id="ARBA00010792"/>
    </source>
</evidence>
<feature type="transmembrane region" description="Helical" evidence="7">
    <location>
        <begin position="12"/>
        <end position="33"/>
    </location>
</feature>
<evidence type="ECO:0000259" key="8">
    <source>
        <dbReference type="Pfam" id="PF09335"/>
    </source>
</evidence>
<feature type="transmembrane region" description="Helical" evidence="7">
    <location>
        <begin position="140"/>
        <end position="165"/>
    </location>
</feature>
<organism evidence="9 10">
    <name type="scientific">Amnibacterium soli</name>
    <dbReference type="NCBI Taxonomy" id="1282736"/>
    <lineage>
        <taxon>Bacteria</taxon>
        <taxon>Bacillati</taxon>
        <taxon>Actinomycetota</taxon>
        <taxon>Actinomycetes</taxon>
        <taxon>Micrococcales</taxon>
        <taxon>Microbacteriaceae</taxon>
        <taxon>Amnibacterium</taxon>
    </lineage>
</organism>
<evidence type="ECO:0000256" key="3">
    <source>
        <dbReference type="ARBA" id="ARBA00022475"/>
    </source>
</evidence>
<dbReference type="Pfam" id="PF09335">
    <property type="entry name" value="VTT_dom"/>
    <property type="match status" value="1"/>
</dbReference>
<evidence type="ECO:0000256" key="4">
    <source>
        <dbReference type="ARBA" id="ARBA00022692"/>
    </source>
</evidence>
<keyword evidence="4 7" id="KW-0812">Transmembrane</keyword>
<feature type="transmembrane region" description="Helical" evidence="7">
    <location>
        <begin position="171"/>
        <end position="189"/>
    </location>
</feature>
<reference evidence="10" key="1">
    <citation type="journal article" date="2019" name="Int. J. Syst. Evol. Microbiol.">
        <title>The Global Catalogue of Microorganisms (GCM) 10K type strain sequencing project: providing services to taxonomists for standard genome sequencing and annotation.</title>
        <authorList>
            <consortium name="The Broad Institute Genomics Platform"/>
            <consortium name="The Broad Institute Genome Sequencing Center for Infectious Disease"/>
            <person name="Wu L."/>
            <person name="Ma J."/>
        </authorList>
    </citation>
    <scope>NUCLEOTIDE SEQUENCE [LARGE SCALE GENOMIC DNA]</scope>
    <source>
        <strain evidence="10">JCM 19015</strain>
    </source>
</reference>
<dbReference type="PANTHER" id="PTHR30353">
    <property type="entry name" value="INNER MEMBRANE PROTEIN DEDA-RELATED"/>
    <property type="match status" value="1"/>
</dbReference>
<evidence type="ECO:0000256" key="6">
    <source>
        <dbReference type="ARBA" id="ARBA00023136"/>
    </source>
</evidence>
<keyword evidence="3 7" id="KW-1003">Cell membrane</keyword>